<dbReference type="InterPro" id="IPR018643">
    <property type="entry name" value="DUF2069_membrane"/>
</dbReference>
<sequence>MSFSAWHRLAVVSVLFLLALLVFWNWRVPTPTPLISTLIAVVPLLIILWPLLRGFRVAFVYTALIMLLYFSHAIVTLTASAAEWLWAGMELVLSIVIFVACLYAARIINQAVQRQTPE</sequence>
<accession>A0A4R6UKH3</accession>
<evidence type="ECO:0000313" key="2">
    <source>
        <dbReference type="EMBL" id="TDQ45813.1"/>
    </source>
</evidence>
<keyword evidence="1" id="KW-1133">Transmembrane helix</keyword>
<dbReference type="Pfam" id="PF09842">
    <property type="entry name" value="DUF2069"/>
    <property type="match status" value="1"/>
</dbReference>
<reference evidence="2 3" key="1">
    <citation type="submission" date="2019-03" db="EMBL/GenBank/DDBJ databases">
        <title>Genomic Encyclopedia of Type Strains, Phase IV (KMG-IV): sequencing the most valuable type-strain genomes for metagenomic binning, comparative biology and taxonomic classification.</title>
        <authorList>
            <person name="Goeker M."/>
        </authorList>
    </citation>
    <scope>NUCLEOTIDE SEQUENCE [LARGE SCALE GENOMIC DNA]</scope>
    <source>
        <strain evidence="2 3">DSM 103792</strain>
    </source>
</reference>
<feature type="transmembrane region" description="Helical" evidence="1">
    <location>
        <begin position="32"/>
        <end position="52"/>
    </location>
</feature>
<name>A0A4R6UKH3_9GAMM</name>
<evidence type="ECO:0000256" key="1">
    <source>
        <dbReference type="SAM" id="Phobius"/>
    </source>
</evidence>
<dbReference type="EMBL" id="SNYM01000017">
    <property type="protein sequence ID" value="TDQ45813.1"/>
    <property type="molecule type" value="Genomic_DNA"/>
</dbReference>
<evidence type="ECO:0000313" key="3">
    <source>
        <dbReference type="Proteomes" id="UP000295375"/>
    </source>
</evidence>
<organism evidence="2 3">
    <name type="scientific">Permianibacter aggregans</name>
    <dbReference type="NCBI Taxonomy" id="1510150"/>
    <lineage>
        <taxon>Bacteria</taxon>
        <taxon>Pseudomonadati</taxon>
        <taxon>Pseudomonadota</taxon>
        <taxon>Gammaproteobacteria</taxon>
        <taxon>Pseudomonadales</taxon>
        <taxon>Pseudomonadaceae</taxon>
        <taxon>Permianibacter</taxon>
    </lineage>
</organism>
<protein>
    <submittedName>
        <fullName evidence="2">Putative membrane protein</fullName>
    </submittedName>
</protein>
<keyword evidence="1" id="KW-0472">Membrane</keyword>
<keyword evidence="1" id="KW-0812">Transmembrane</keyword>
<proteinExistence type="predicted"/>
<feature type="transmembrane region" description="Helical" evidence="1">
    <location>
        <begin position="84"/>
        <end position="105"/>
    </location>
</feature>
<dbReference type="RefSeq" id="WP_133592390.1">
    <property type="nucleotide sequence ID" value="NZ_CP037953.1"/>
</dbReference>
<feature type="transmembrane region" description="Helical" evidence="1">
    <location>
        <begin position="59"/>
        <end position="78"/>
    </location>
</feature>
<gene>
    <name evidence="2" type="ORF">EV696_11746</name>
</gene>
<comment type="caution">
    <text evidence="2">The sequence shown here is derived from an EMBL/GenBank/DDBJ whole genome shotgun (WGS) entry which is preliminary data.</text>
</comment>
<dbReference type="AlphaFoldDB" id="A0A4R6UKH3"/>
<feature type="transmembrane region" description="Helical" evidence="1">
    <location>
        <begin position="9"/>
        <end position="26"/>
    </location>
</feature>
<keyword evidence="3" id="KW-1185">Reference proteome</keyword>
<dbReference type="Proteomes" id="UP000295375">
    <property type="component" value="Unassembled WGS sequence"/>
</dbReference>